<accession>A0A0N7L4P8</accession>
<sequence>MGEVYNRIRLGQLWVNAERKLTPGAERKLQAQLGDAADSMMTFSSDDVAFTARISTPMKQRRVDLTSSTCSCLTRTQHRDACRHLIATLLECNVVESAYELRGECYTVASYQEYLSQNTRDP</sequence>
<feature type="domain" description="SWIM-type" evidence="2">
    <location>
        <begin position="61"/>
        <end position="93"/>
    </location>
</feature>
<dbReference type="RefSeq" id="XP_024575644.1">
    <property type="nucleotide sequence ID" value="XM_024724805.1"/>
</dbReference>
<evidence type="ECO:0000313" key="4">
    <source>
        <dbReference type="Proteomes" id="UP000054928"/>
    </source>
</evidence>
<evidence type="ECO:0000256" key="1">
    <source>
        <dbReference type="PROSITE-ProRule" id="PRU00325"/>
    </source>
</evidence>
<dbReference type="GO" id="GO:0008270">
    <property type="term" value="F:zinc ion binding"/>
    <property type="evidence" value="ECO:0007669"/>
    <property type="project" value="UniProtKB-KW"/>
</dbReference>
<evidence type="ECO:0000259" key="2">
    <source>
        <dbReference type="PROSITE" id="PS50966"/>
    </source>
</evidence>
<keyword evidence="1" id="KW-0479">Metal-binding</keyword>
<dbReference type="Pfam" id="PF04434">
    <property type="entry name" value="SWIM"/>
    <property type="match status" value="1"/>
</dbReference>
<dbReference type="AlphaFoldDB" id="A0A0N7L4P8"/>
<evidence type="ECO:0000313" key="3">
    <source>
        <dbReference type="EMBL" id="CEG39275.1"/>
    </source>
</evidence>
<name>A0A0N7L4P8_PLAHL</name>
<keyword evidence="1" id="KW-0862">Zinc</keyword>
<keyword evidence="1" id="KW-0863">Zinc-finger</keyword>
<keyword evidence="4" id="KW-1185">Reference proteome</keyword>
<proteinExistence type="predicted"/>
<organism evidence="3 4">
    <name type="scientific">Plasmopara halstedii</name>
    <name type="common">Downy mildew of sunflower</name>
    <dbReference type="NCBI Taxonomy" id="4781"/>
    <lineage>
        <taxon>Eukaryota</taxon>
        <taxon>Sar</taxon>
        <taxon>Stramenopiles</taxon>
        <taxon>Oomycota</taxon>
        <taxon>Peronosporomycetes</taxon>
        <taxon>Peronosporales</taxon>
        <taxon>Peronosporaceae</taxon>
        <taxon>Plasmopara</taxon>
    </lineage>
</organism>
<dbReference type="OrthoDB" id="165010at2759"/>
<protein>
    <submittedName>
        <fullName evidence="3">Zinc finger, SWIM-type</fullName>
    </submittedName>
</protein>
<dbReference type="PROSITE" id="PS50966">
    <property type="entry name" value="ZF_SWIM"/>
    <property type="match status" value="1"/>
</dbReference>
<dbReference type="EMBL" id="CCYD01000409">
    <property type="protein sequence ID" value="CEG39275.1"/>
    <property type="molecule type" value="Genomic_DNA"/>
</dbReference>
<dbReference type="Proteomes" id="UP000054928">
    <property type="component" value="Unassembled WGS sequence"/>
</dbReference>
<dbReference type="InterPro" id="IPR007527">
    <property type="entry name" value="Znf_SWIM"/>
</dbReference>
<dbReference type="GeneID" id="36404381"/>
<reference evidence="4" key="1">
    <citation type="submission" date="2014-09" db="EMBL/GenBank/DDBJ databases">
        <authorList>
            <person name="Sharma Rahul"/>
            <person name="Thines Marco"/>
        </authorList>
    </citation>
    <scope>NUCLEOTIDE SEQUENCE [LARGE SCALE GENOMIC DNA]</scope>
</reference>